<accession>A0AAV4MU93</accession>
<proteinExistence type="predicted"/>
<evidence type="ECO:0000313" key="2">
    <source>
        <dbReference type="Proteomes" id="UP001054945"/>
    </source>
</evidence>
<comment type="caution">
    <text evidence="1">The sequence shown here is derived from an EMBL/GenBank/DDBJ whole genome shotgun (WGS) entry which is preliminary data.</text>
</comment>
<name>A0AAV4MU93_CAEEX</name>
<evidence type="ECO:0000313" key="1">
    <source>
        <dbReference type="EMBL" id="GIX76030.1"/>
    </source>
</evidence>
<gene>
    <name evidence="1" type="ORF">CEXT_429541</name>
</gene>
<reference evidence="1 2" key="1">
    <citation type="submission" date="2021-06" db="EMBL/GenBank/DDBJ databases">
        <title>Caerostris extrusa draft genome.</title>
        <authorList>
            <person name="Kono N."/>
            <person name="Arakawa K."/>
        </authorList>
    </citation>
    <scope>NUCLEOTIDE SEQUENCE [LARGE SCALE GENOMIC DNA]</scope>
</reference>
<dbReference type="AlphaFoldDB" id="A0AAV4MU93"/>
<sequence>MRYPRRLHRCHYQKPWSKQPNFLPQSRCIWYKGPFFLHRCSIESWWTLASRFNAVIRQELRHSTRCARNTKLWERFHVIVILESLASIGRRHHSAPTPTPPSAQGDVHWSWESRR</sequence>
<protein>
    <submittedName>
        <fullName evidence="1">Uncharacterized protein</fullName>
    </submittedName>
</protein>
<dbReference type="Proteomes" id="UP001054945">
    <property type="component" value="Unassembled WGS sequence"/>
</dbReference>
<organism evidence="1 2">
    <name type="scientific">Caerostris extrusa</name>
    <name type="common">Bark spider</name>
    <name type="synonym">Caerostris bankana</name>
    <dbReference type="NCBI Taxonomy" id="172846"/>
    <lineage>
        <taxon>Eukaryota</taxon>
        <taxon>Metazoa</taxon>
        <taxon>Ecdysozoa</taxon>
        <taxon>Arthropoda</taxon>
        <taxon>Chelicerata</taxon>
        <taxon>Arachnida</taxon>
        <taxon>Araneae</taxon>
        <taxon>Araneomorphae</taxon>
        <taxon>Entelegynae</taxon>
        <taxon>Araneoidea</taxon>
        <taxon>Araneidae</taxon>
        <taxon>Caerostris</taxon>
    </lineage>
</organism>
<keyword evidence="2" id="KW-1185">Reference proteome</keyword>
<dbReference type="EMBL" id="BPLR01002642">
    <property type="protein sequence ID" value="GIX76030.1"/>
    <property type="molecule type" value="Genomic_DNA"/>
</dbReference>